<dbReference type="InterPro" id="IPR013154">
    <property type="entry name" value="ADH-like_N"/>
</dbReference>
<evidence type="ECO:0000313" key="2">
    <source>
        <dbReference type="EMBL" id="CAH1265208.1"/>
    </source>
</evidence>
<dbReference type="Pfam" id="PF13602">
    <property type="entry name" value="ADH_zinc_N_2"/>
    <property type="match status" value="1"/>
</dbReference>
<dbReference type="InterPro" id="IPR036291">
    <property type="entry name" value="NAD(P)-bd_dom_sf"/>
</dbReference>
<dbReference type="SUPFAM" id="SSF50129">
    <property type="entry name" value="GroES-like"/>
    <property type="match status" value="1"/>
</dbReference>
<dbReference type="Gene3D" id="3.40.50.720">
    <property type="entry name" value="NAD(P)-binding Rossmann-like Domain"/>
    <property type="match status" value="1"/>
</dbReference>
<dbReference type="SUPFAM" id="SSF51735">
    <property type="entry name" value="NAD(P)-binding Rossmann-fold domains"/>
    <property type="match status" value="1"/>
</dbReference>
<organism evidence="2 3">
    <name type="scientific">Branchiostoma lanceolatum</name>
    <name type="common">Common lancelet</name>
    <name type="synonym">Amphioxus lanceolatum</name>
    <dbReference type="NCBI Taxonomy" id="7740"/>
    <lineage>
        <taxon>Eukaryota</taxon>
        <taxon>Metazoa</taxon>
        <taxon>Chordata</taxon>
        <taxon>Cephalochordata</taxon>
        <taxon>Leptocardii</taxon>
        <taxon>Amphioxiformes</taxon>
        <taxon>Branchiostomatidae</taxon>
        <taxon>Branchiostoma</taxon>
    </lineage>
</organism>
<protein>
    <submittedName>
        <fullName evidence="2">VAT1 protein</fullName>
    </submittedName>
</protein>
<dbReference type="GO" id="GO:0016491">
    <property type="term" value="F:oxidoreductase activity"/>
    <property type="evidence" value="ECO:0007669"/>
    <property type="project" value="InterPro"/>
</dbReference>
<dbReference type="Proteomes" id="UP000838412">
    <property type="component" value="Chromosome 5"/>
</dbReference>
<dbReference type="AlphaFoldDB" id="A0A8J9ZX85"/>
<dbReference type="SMART" id="SM00829">
    <property type="entry name" value="PKS_ER"/>
    <property type="match status" value="1"/>
</dbReference>
<reference evidence="2" key="1">
    <citation type="submission" date="2022-01" db="EMBL/GenBank/DDBJ databases">
        <authorList>
            <person name="Braso-Vives M."/>
        </authorList>
    </citation>
    <scope>NUCLEOTIDE SEQUENCE</scope>
</reference>
<keyword evidence="3" id="KW-1185">Reference proteome</keyword>
<evidence type="ECO:0000313" key="3">
    <source>
        <dbReference type="Proteomes" id="UP000838412"/>
    </source>
</evidence>
<name>A0A8J9ZX85_BRALA</name>
<accession>A0A8J9ZX85</accession>
<dbReference type="InterPro" id="IPR051397">
    <property type="entry name" value="Zn-ADH-like_protein"/>
</dbReference>
<dbReference type="PANTHER" id="PTHR43677">
    <property type="entry name" value="SHORT-CHAIN DEHYDROGENASE/REDUCTASE"/>
    <property type="match status" value="1"/>
</dbReference>
<dbReference type="GO" id="GO:0005739">
    <property type="term" value="C:mitochondrion"/>
    <property type="evidence" value="ECO:0007669"/>
    <property type="project" value="TreeGrafter"/>
</dbReference>
<gene>
    <name evidence="2" type="primary">VAT1</name>
    <name evidence="2" type="ORF">BLAG_LOCUS19265</name>
</gene>
<dbReference type="CDD" id="cd08241">
    <property type="entry name" value="QOR1"/>
    <property type="match status" value="1"/>
</dbReference>
<dbReference type="OrthoDB" id="3509362at2759"/>
<dbReference type="Pfam" id="PF08240">
    <property type="entry name" value="ADH_N"/>
    <property type="match status" value="1"/>
</dbReference>
<dbReference type="Gene3D" id="3.90.180.10">
    <property type="entry name" value="Medium-chain alcohol dehydrogenases, catalytic domain"/>
    <property type="match status" value="1"/>
</dbReference>
<dbReference type="EMBL" id="OV696690">
    <property type="protein sequence ID" value="CAH1265208.1"/>
    <property type="molecule type" value="Genomic_DNA"/>
</dbReference>
<evidence type="ECO:0000259" key="1">
    <source>
        <dbReference type="SMART" id="SM00829"/>
    </source>
</evidence>
<dbReference type="InterPro" id="IPR020843">
    <property type="entry name" value="ER"/>
</dbReference>
<dbReference type="InterPro" id="IPR011032">
    <property type="entry name" value="GroES-like_sf"/>
</dbReference>
<proteinExistence type="predicted"/>
<sequence>MNGTVHTSNMAALQRSFSAARSQVCVLRSLQSCKQQYRDQRWVKPFALQQRGYKAAVCHKLKSPMEVQDLPPVGKLPKGMVKVAVHSAGINFADILMVAGAYQERPELPFVPGFEMAGDIMAVGEGVTAFKEGDRVVGMPTPSGSYAEECLVNEKTLFHLPDSVAYTTAAAVPVSYGTALMGLTRRANLQPGETVLVTAAAGALGTAVVDLSAHALGATHTNNFSVHVTPPPAGSREKCEFVVSRGAQHTIDYSQDSIRDRVKEITQGRGCDVALDAVGGKVFEDSLKSLAWEGRILVAGFAGGDIPKIPANILLVKNISASGLYFGKYAIKNIGVLRQMVKDSLALMEEGKIKGPPQPTTFKLEQVNEAFKFIMDRKSTGKVVLEVR</sequence>
<dbReference type="PANTHER" id="PTHR43677:SF4">
    <property type="entry name" value="QUINONE OXIDOREDUCTASE-LIKE PROTEIN 2"/>
    <property type="match status" value="1"/>
</dbReference>
<feature type="domain" description="Enoyl reductase (ER)" evidence="1">
    <location>
        <begin position="59"/>
        <end position="385"/>
    </location>
</feature>